<evidence type="ECO:0008006" key="5">
    <source>
        <dbReference type="Google" id="ProtNLM"/>
    </source>
</evidence>
<organism evidence="3 4">
    <name type="scientific">Actinomadura rugatobispora</name>
    <dbReference type="NCBI Taxonomy" id="1994"/>
    <lineage>
        <taxon>Bacteria</taxon>
        <taxon>Bacillati</taxon>
        <taxon>Actinomycetota</taxon>
        <taxon>Actinomycetes</taxon>
        <taxon>Streptosporangiales</taxon>
        <taxon>Thermomonosporaceae</taxon>
        <taxon>Actinomadura</taxon>
    </lineage>
</organism>
<feature type="region of interest" description="Disordered" evidence="2">
    <location>
        <begin position="1"/>
        <end position="21"/>
    </location>
</feature>
<sequence length="434" mass="46224">MPTLDEAKYPNSRGSGSTVKETLAESIPLVEATRGQQRTGERMRIKLISPGWGSSGHYNEAVLRKAADDQIWPSGTHMYLDHPTASEGVERPERSVRDLAAVLTTPATYEHGALHAEARVFGPYQQLLTDMAEHIGVSIRAAGIAEHGEAEGREGIIITELTEGISVDFVTRAGRGGQIVEVLEAARHEMALSEDAPAIRDERITLPPDFKALEWARSQVDVPYQPGTPTSAPVAETITPAPPALPNTNGAPMGDPTGTSPSGGAPTDVSEAATLRTELAETKQRLAEAELEIAKLGDQSRELEEAKRDLAESKRENLRLRANDAARDKAIESLKESTLPKVAHAKVIASVTGPNVPLNEDGALDEAALVKNIKAAIQEQRDYLTAFAEESGMGQVRGLGGSAEPQVDTEKELGEVFASLGMTESAASAAAKGR</sequence>
<dbReference type="EMBL" id="JBHSON010000004">
    <property type="protein sequence ID" value="MFC5744820.1"/>
    <property type="molecule type" value="Genomic_DNA"/>
</dbReference>
<dbReference type="Proteomes" id="UP001596074">
    <property type="component" value="Unassembled WGS sequence"/>
</dbReference>
<keyword evidence="1" id="KW-0175">Coiled coil</keyword>
<evidence type="ECO:0000256" key="2">
    <source>
        <dbReference type="SAM" id="MobiDB-lite"/>
    </source>
</evidence>
<protein>
    <recommendedName>
        <fullName evidence="5">DUF2213 domain-containing protein</fullName>
    </recommendedName>
</protein>
<dbReference type="RefSeq" id="WP_378280317.1">
    <property type="nucleotide sequence ID" value="NZ_JBHSON010000004.1"/>
</dbReference>
<evidence type="ECO:0000313" key="4">
    <source>
        <dbReference type="Proteomes" id="UP001596074"/>
    </source>
</evidence>
<accession>A0ABW0ZNG7</accession>
<gene>
    <name evidence="3" type="ORF">ACFPZN_04245</name>
</gene>
<proteinExistence type="predicted"/>
<comment type="caution">
    <text evidence="3">The sequence shown here is derived from an EMBL/GenBank/DDBJ whole genome shotgun (WGS) entry which is preliminary data.</text>
</comment>
<evidence type="ECO:0000313" key="3">
    <source>
        <dbReference type="EMBL" id="MFC5744820.1"/>
    </source>
</evidence>
<reference evidence="4" key="1">
    <citation type="journal article" date="2019" name="Int. J. Syst. Evol. Microbiol.">
        <title>The Global Catalogue of Microorganisms (GCM) 10K type strain sequencing project: providing services to taxonomists for standard genome sequencing and annotation.</title>
        <authorList>
            <consortium name="The Broad Institute Genomics Platform"/>
            <consortium name="The Broad Institute Genome Sequencing Center for Infectious Disease"/>
            <person name="Wu L."/>
            <person name="Ma J."/>
        </authorList>
    </citation>
    <scope>NUCLEOTIDE SEQUENCE [LARGE SCALE GENOMIC DNA]</scope>
    <source>
        <strain evidence="4">KCTC 42087</strain>
    </source>
</reference>
<evidence type="ECO:0000256" key="1">
    <source>
        <dbReference type="SAM" id="Coils"/>
    </source>
</evidence>
<feature type="region of interest" description="Disordered" evidence="2">
    <location>
        <begin position="222"/>
        <end position="270"/>
    </location>
</feature>
<keyword evidence="4" id="KW-1185">Reference proteome</keyword>
<name>A0ABW0ZNG7_9ACTN</name>
<feature type="coiled-coil region" evidence="1">
    <location>
        <begin position="272"/>
        <end position="328"/>
    </location>
</feature>